<dbReference type="Proteomes" id="UP000640333">
    <property type="component" value="Unassembled WGS sequence"/>
</dbReference>
<protein>
    <submittedName>
        <fullName evidence="2">Transglutaminase-like cysteine peptidase</fullName>
    </submittedName>
</protein>
<feature type="coiled-coil region" evidence="1">
    <location>
        <begin position="35"/>
        <end position="62"/>
    </location>
</feature>
<dbReference type="SUPFAM" id="SSF54001">
    <property type="entry name" value="Cysteine proteinases"/>
    <property type="match status" value="1"/>
</dbReference>
<dbReference type="Pfam" id="PF06035">
    <property type="entry name" value="Peptidase_C93"/>
    <property type="match status" value="1"/>
</dbReference>
<dbReference type="PANTHER" id="PTHR39327">
    <property type="match status" value="1"/>
</dbReference>
<keyword evidence="3" id="KW-1185">Reference proteome</keyword>
<name>A0A8J7FGE6_9GAMM</name>
<accession>A0A8J7FGE6</accession>
<evidence type="ECO:0000313" key="2">
    <source>
        <dbReference type="EMBL" id="MBE9399637.1"/>
    </source>
</evidence>
<keyword evidence="1" id="KW-0175">Coiled coil</keyword>
<dbReference type="InterPro" id="IPR010319">
    <property type="entry name" value="Transglutaminase-like_Cys_pept"/>
</dbReference>
<dbReference type="InterPro" id="IPR038765">
    <property type="entry name" value="Papain-like_cys_pep_sf"/>
</dbReference>
<reference evidence="2" key="1">
    <citation type="submission" date="2020-10" db="EMBL/GenBank/DDBJ databases">
        <title>Bacterium isolated from coastal waters sediment.</title>
        <authorList>
            <person name="Chen R.-J."/>
            <person name="Lu D.-C."/>
            <person name="Zhu K.-L."/>
            <person name="Du Z.-J."/>
        </authorList>
    </citation>
    <scope>NUCLEOTIDE SEQUENCE</scope>
    <source>
        <strain evidence="2">N1Y112</strain>
    </source>
</reference>
<comment type="caution">
    <text evidence="2">The sequence shown here is derived from an EMBL/GenBank/DDBJ whole genome shotgun (WGS) entry which is preliminary data.</text>
</comment>
<sequence length="215" mass="25032">MAVLAFSLSVATIGDGHKSVRLSKAYIEKLGREYGHRAKRRLRNWQRLLDNLQNDSEAEKIRKVNDFFNKVRFVNDINHWKKEDYWATPVEFLITNGGDCEDFSIAKYYTLREVGVPDSKMSIAYVKAIEYNQAHMVLTYYKTPDSMPVILDNLIPQIKPANQRPDLIHVYSFNGDNLWLTKKGRRAEIVGTSDRLEHWVKLRSRLENQTVNSVK</sequence>
<dbReference type="Gene3D" id="3.10.620.30">
    <property type="match status" value="1"/>
</dbReference>
<dbReference type="AlphaFoldDB" id="A0A8J7FGE6"/>
<dbReference type="PANTHER" id="PTHR39327:SF1">
    <property type="entry name" value="BLR5470 PROTEIN"/>
    <property type="match status" value="1"/>
</dbReference>
<proteinExistence type="predicted"/>
<evidence type="ECO:0000256" key="1">
    <source>
        <dbReference type="SAM" id="Coils"/>
    </source>
</evidence>
<organism evidence="2 3">
    <name type="scientific">Pontibacterium sinense</name>
    <dbReference type="NCBI Taxonomy" id="2781979"/>
    <lineage>
        <taxon>Bacteria</taxon>
        <taxon>Pseudomonadati</taxon>
        <taxon>Pseudomonadota</taxon>
        <taxon>Gammaproteobacteria</taxon>
        <taxon>Oceanospirillales</taxon>
        <taxon>Oceanospirillaceae</taxon>
        <taxon>Pontibacterium</taxon>
    </lineage>
</organism>
<evidence type="ECO:0000313" key="3">
    <source>
        <dbReference type="Proteomes" id="UP000640333"/>
    </source>
</evidence>
<gene>
    <name evidence="2" type="ORF">IOQ59_20430</name>
</gene>
<dbReference type="EMBL" id="JADEYS010000032">
    <property type="protein sequence ID" value="MBE9399637.1"/>
    <property type="molecule type" value="Genomic_DNA"/>
</dbReference>